<evidence type="ECO:0000256" key="3">
    <source>
        <dbReference type="ARBA" id="ARBA00007282"/>
    </source>
</evidence>
<comment type="pathway">
    <text evidence="2">Secondary metabolite biosynthesis.</text>
</comment>
<feature type="transmembrane region" description="Helical" evidence="9">
    <location>
        <begin position="15"/>
        <end position="34"/>
    </location>
</feature>
<proteinExistence type="inferred from homology"/>
<feature type="transmembrane region" description="Helical" evidence="9">
    <location>
        <begin position="308"/>
        <end position="329"/>
    </location>
</feature>
<evidence type="ECO:0000313" key="12">
    <source>
        <dbReference type="Proteomes" id="UP001055712"/>
    </source>
</evidence>
<comment type="similarity">
    <text evidence="3">Belongs to the wax synthase family.</text>
</comment>
<comment type="subcellular location">
    <subcellularLocation>
        <location evidence="1">Membrane</location>
        <topology evidence="1">Multi-pass membrane protein</topology>
    </subcellularLocation>
</comment>
<evidence type="ECO:0000259" key="10">
    <source>
        <dbReference type="Pfam" id="PF13813"/>
    </source>
</evidence>
<keyword evidence="4" id="KW-0808">Transferase</keyword>
<feature type="transmembrane region" description="Helical" evidence="9">
    <location>
        <begin position="219"/>
        <end position="241"/>
    </location>
</feature>
<keyword evidence="5 9" id="KW-0812">Transmembrane</keyword>
<gene>
    <name evidence="11" type="ORF">D9Q98_002900</name>
</gene>
<dbReference type="Pfam" id="PF13813">
    <property type="entry name" value="MBOAT_2"/>
    <property type="match status" value="1"/>
</dbReference>
<dbReference type="GO" id="GO:0008374">
    <property type="term" value="F:O-acyltransferase activity"/>
    <property type="evidence" value="ECO:0007669"/>
    <property type="project" value="InterPro"/>
</dbReference>
<reference evidence="11" key="2">
    <citation type="submission" date="2020-11" db="EMBL/GenBank/DDBJ databases">
        <authorList>
            <person name="Cecchin M."/>
            <person name="Marcolungo L."/>
            <person name="Rossato M."/>
            <person name="Girolomoni L."/>
            <person name="Cosentino E."/>
            <person name="Cuine S."/>
            <person name="Li-Beisson Y."/>
            <person name="Delledonne M."/>
            <person name="Ballottari M."/>
        </authorList>
    </citation>
    <scope>NUCLEOTIDE SEQUENCE</scope>
    <source>
        <strain evidence="11">211/11P</strain>
        <tissue evidence="11">Whole cell</tissue>
    </source>
</reference>
<dbReference type="GO" id="GO:0016020">
    <property type="term" value="C:membrane"/>
    <property type="evidence" value="ECO:0007669"/>
    <property type="project" value="UniProtKB-SubCell"/>
</dbReference>
<dbReference type="AlphaFoldDB" id="A0A9D4TUB3"/>
<evidence type="ECO:0000256" key="2">
    <source>
        <dbReference type="ARBA" id="ARBA00005179"/>
    </source>
</evidence>
<feature type="region of interest" description="Disordered" evidence="8">
    <location>
        <begin position="140"/>
        <end position="178"/>
    </location>
</feature>
<keyword evidence="12" id="KW-1185">Reference proteome</keyword>
<feature type="domain" description="Wax synthase" evidence="10">
    <location>
        <begin position="249"/>
        <end position="342"/>
    </location>
</feature>
<keyword evidence="7 9" id="KW-0472">Membrane</keyword>
<dbReference type="InterPro" id="IPR044851">
    <property type="entry name" value="Wax_synthase"/>
</dbReference>
<dbReference type="PROSITE" id="PS51257">
    <property type="entry name" value="PROKAR_LIPOPROTEIN"/>
    <property type="match status" value="1"/>
</dbReference>
<evidence type="ECO:0000256" key="4">
    <source>
        <dbReference type="ARBA" id="ARBA00022679"/>
    </source>
</evidence>
<comment type="caution">
    <text evidence="11">The sequence shown here is derived from an EMBL/GenBank/DDBJ whole genome shotgun (WGS) entry which is preliminary data.</text>
</comment>
<evidence type="ECO:0000256" key="8">
    <source>
        <dbReference type="SAM" id="MobiDB-lite"/>
    </source>
</evidence>
<sequence>MTETCRSSLGLSYEAALIFTIHALTGCGLCLCAVGQRTRPGLRRAVAAVLALAVNAALPKLFCRWQDTTTIVLLSFNVMWLSSFKALSWAVGRGALCTQTFTPAQFLATYVFPITPSAAEAGLPATPALASLAAGASSEAVNDNPALPQTPEASGTAASVHAPEASPGTPAELRGGTGRLGDDAGSWAGMLAAWLAKAAMIAVLVWLLQQPLPGLLESFLLGLALYALLSLIMDGPAALFIGRTGLRVSPHFDQPWLSTSVATFWSKRWDLAAGNTLRQLVFDCIVDGSLLPPPSGTPPSRPSAARQLLATTLSFATSGLVHECIFWYLTGKTTGGVWLAFFLLQVPVIVCERLLLAVLKRRGILLPSWLRASTTCMLIVVTAQHLFWAPAKRCGVIDSVVLNMYRGVLSLLKQARLLAS</sequence>
<dbReference type="OrthoDB" id="1077582at2759"/>
<evidence type="ECO:0000256" key="5">
    <source>
        <dbReference type="ARBA" id="ARBA00022692"/>
    </source>
</evidence>
<dbReference type="GO" id="GO:0006629">
    <property type="term" value="P:lipid metabolic process"/>
    <property type="evidence" value="ECO:0007669"/>
    <property type="project" value="InterPro"/>
</dbReference>
<dbReference type="EMBL" id="SIDB01000003">
    <property type="protein sequence ID" value="KAI3434846.1"/>
    <property type="molecule type" value="Genomic_DNA"/>
</dbReference>
<evidence type="ECO:0000256" key="1">
    <source>
        <dbReference type="ARBA" id="ARBA00004141"/>
    </source>
</evidence>
<keyword evidence="6 9" id="KW-1133">Transmembrane helix</keyword>
<accession>A0A9D4TUB3</accession>
<dbReference type="Proteomes" id="UP001055712">
    <property type="component" value="Unassembled WGS sequence"/>
</dbReference>
<feature type="transmembrane region" description="Helical" evidence="9">
    <location>
        <begin position="335"/>
        <end position="356"/>
    </location>
</feature>
<dbReference type="InterPro" id="IPR032805">
    <property type="entry name" value="Wax_synthase_dom"/>
</dbReference>
<evidence type="ECO:0000256" key="7">
    <source>
        <dbReference type="ARBA" id="ARBA00023136"/>
    </source>
</evidence>
<name>A0A9D4TUB3_CHLVU</name>
<protein>
    <recommendedName>
        <fullName evidence="10">Wax synthase domain-containing protein</fullName>
    </recommendedName>
</protein>
<feature type="transmembrane region" description="Helical" evidence="9">
    <location>
        <begin position="187"/>
        <end position="207"/>
    </location>
</feature>
<evidence type="ECO:0000256" key="9">
    <source>
        <dbReference type="SAM" id="Phobius"/>
    </source>
</evidence>
<organism evidence="11 12">
    <name type="scientific">Chlorella vulgaris</name>
    <name type="common">Green alga</name>
    <dbReference type="NCBI Taxonomy" id="3077"/>
    <lineage>
        <taxon>Eukaryota</taxon>
        <taxon>Viridiplantae</taxon>
        <taxon>Chlorophyta</taxon>
        <taxon>core chlorophytes</taxon>
        <taxon>Trebouxiophyceae</taxon>
        <taxon>Chlorellales</taxon>
        <taxon>Chlorellaceae</taxon>
        <taxon>Chlorella clade</taxon>
        <taxon>Chlorella</taxon>
    </lineage>
</organism>
<reference evidence="11" key="1">
    <citation type="journal article" date="2019" name="Plant J.">
        <title>Chlorella vulgaris genome assembly and annotation reveals the molecular basis for metabolic acclimation to high light conditions.</title>
        <authorList>
            <person name="Cecchin M."/>
            <person name="Marcolungo L."/>
            <person name="Rossato M."/>
            <person name="Girolomoni L."/>
            <person name="Cosentino E."/>
            <person name="Cuine S."/>
            <person name="Li-Beisson Y."/>
            <person name="Delledonne M."/>
            <person name="Ballottari M."/>
        </authorList>
    </citation>
    <scope>NUCLEOTIDE SEQUENCE</scope>
    <source>
        <strain evidence="11">211/11P</strain>
    </source>
</reference>
<evidence type="ECO:0000256" key="6">
    <source>
        <dbReference type="ARBA" id="ARBA00022989"/>
    </source>
</evidence>
<evidence type="ECO:0000313" key="11">
    <source>
        <dbReference type="EMBL" id="KAI3434846.1"/>
    </source>
</evidence>
<dbReference type="PANTHER" id="PTHR31595">
    <property type="entry name" value="LONG-CHAIN-ALCOHOL O-FATTY-ACYLTRANSFERASE 3-RELATED"/>
    <property type="match status" value="1"/>
</dbReference>
<dbReference type="PANTHER" id="PTHR31595:SF57">
    <property type="entry name" value="OS04G0481900 PROTEIN"/>
    <property type="match status" value="1"/>
</dbReference>